<evidence type="ECO:0000256" key="3">
    <source>
        <dbReference type="ARBA" id="ARBA00022833"/>
    </source>
</evidence>
<sequence length="111" mass="12479">MTEDDARTVLRERLAELARLDALSEEGRAPVTLQQDSVGRLSRMDAMQQQTMAQAEERRRNAERTRIIAALARLDEREWGYCGTCGEEIAEGRLRNDPSVVQCLQCASARG</sequence>
<keyword evidence="1" id="KW-0479">Metal-binding</keyword>
<dbReference type="SUPFAM" id="SSF57716">
    <property type="entry name" value="Glucocorticoid receptor-like (DNA-binding domain)"/>
    <property type="match status" value="1"/>
</dbReference>
<comment type="caution">
    <text evidence="6">The sequence shown here is derived from an EMBL/GenBank/DDBJ whole genome shotgun (WGS) entry which is preliminary data.</text>
</comment>
<dbReference type="RefSeq" id="WP_160484215.1">
    <property type="nucleotide sequence ID" value="NZ_WUBR01000001.1"/>
</dbReference>
<feature type="domain" description="Zinc finger DksA/TraR C4-type" evidence="5">
    <location>
        <begin position="80"/>
        <end position="108"/>
    </location>
</feature>
<keyword evidence="7" id="KW-1185">Reference proteome</keyword>
<evidence type="ECO:0000256" key="2">
    <source>
        <dbReference type="ARBA" id="ARBA00022771"/>
    </source>
</evidence>
<evidence type="ECO:0000313" key="6">
    <source>
        <dbReference type="EMBL" id="MWV26530.1"/>
    </source>
</evidence>
<feature type="zinc finger region" description="dksA C4-type" evidence="4">
    <location>
        <begin position="82"/>
        <end position="106"/>
    </location>
</feature>
<reference evidence="6 7" key="2">
    <citation type="submission" date="2020-02" db="EMBL/GenBank/DDBJ databases">
        <title>Erythrobacter dongmakensis sp. nov., isolated from a tidal mudflat.</title>
        <authorList>
            <person name="Kim I.S."/>
        </authorList>
    </citation>
    <scope>NUCLEOTIDE SEQUENCE [LARGE SCALE GENOMIC DNA]</scope>
    <source>
        <strain evidence="6 7">GH3-10</strain>
    </source>
</reference>
<keyword evidence="3" id="KW-0862">Zinc</keyword>
<proteinExistence type="predicted"/>
<name>A0A844X9M3_9SPHN</name>
<dbReference type="Gene3D" id="1.20.120.910">
    <property type="entry name" value="DksA, coiled-coil domain"/>
    <property type="match status" value="1"/>
</dbReference>
<dbReference type="AlphaFoldDB" id="A0A844X9M3"/>
<dbReference type="InterPro" id="IPR000962">
    <property type="entry name" value="Znf_DskA_TraR"/>
</dbReference>
<dbReference type="PROSITE" id="PS51128">
    <property type="entry name" value="ZF_DKSA_2"/>
    <property type="match status" value="1"/>
</dbReference>
<evidence type="ECO:0000259" key="5">
    <source>
        <dbReference type="Pfam" id="PF01258"/>
    </source>
</evidence>
<dbReference type="EMBL" id="WUBR01000001">
    <property type="protein sequence ID" value="MWV26530.1"/>
    <property type="molecule type" value="Genomic_DNA"/>
</dbReference>
<dbReference type="Pfam" id="PF01258">
    <property type="entry name" value="zf-dskA_traR"/>
    <property type="match status" value="1"/>
</dbReference>
<dbReference type="GO" id="GO:0008270">
    <property type="term" value="F:zinc ion binding"/>
    <property type="evidence" value="ECO:0007669"/>
    <property type="project" value="UniProtKB-KW"/>
</dbReference>
<evidence type="ECO:0000313" key="7">
    <source>
        <dbReference type="Proteomes" id="UP000461409"/>
    </source>
</evidence>
<protein>
    <submittedName>
        <fullName evidence="6">TraR/DksA family transcriptional regulator</fullName>
    </submittedName>
</protein>
<evidence type="ECO:0000256" key="1">
    <source>
        <dbReference type="ARBA" id="ARBA00022723"/>
    </source>
</evidence>
<organism evidence="6 7">
    <name type="scientific">Aurantiacibacter rhizosphaerae</name>
    <dbReference type="NCBI Taxonomy" id="2691582"/>
    <lineage>
        <taxon>Bacteria</taxon>
        <taxon>Pseudomonadati</taxon>
        <taxon>Pseudomonadota</taxon>
        <taxon>Alphaproteobacteria</taxon>
        <taxon>Sphingomonadales</taxon>
        <taxon>Erythrobacteraceae</taxon>
        <taxon>Aurantiacibacter</taxon>
    </lineage>
</organism>
<dbReference type="Proteomes" id="UP000461409">
    <property type="component" value="Unassembled WGS sequence"/>
</dbReference>
<evidence type="ECO:0000256" key="4">
    <source>
        <dbReference type="PROSITE-ProRule" id="PRU00510"/>
    </source>
</evidence>
<gene>
    <name evidence="6" type="ORF">GRF63_01310</name>
</gene>
<keyword evidence="2" id="KW-0863">Zinc-finger</keyword>
<accession>A0A844X9M3</accession>
<reference evidence="6 7" key="1">
    <citation type="submission" date="2019-12" db="EMBL/GenBank/DDBJ databases">
        <authorList>
            <person name="Lee S.D."/>
        </authorList>
    </citation>
    <scope>NUCLEOTIDE SEQUENCE [LARGE SCALE GENOMIC DNA]</scope>
    <source>
        <strain evidence="6 7">GH3-10</strain>
    </source>
</reference>